<dbReference type="Proteomes" id="UP001595420">
    <property type="component" value="Unassembled WGS sequence"/>
</dbReference>
<feature type="domain" description="DUF559" evidence="1">
    <location>
        <begin position="6"/>
        <end position="107"/>
    </location>
</feature>
<dbReference type="CDD" id="cd01038">
    <property type="entry name" value="Endonuclease_DUF559"/>
    <property type="match status" value="1"/>
</dbReference>
<dbReference type="RefSeq" id="WP_216837987.1">
    <property type="nucleotide sequence ID" value="NZ_JAFNJS010000005.1"/>
</dbReference>
<keyword evidence="2" id="KW-0540">Nuclease</keyword>
<accession>A0ABV7BZL0</accession>
<reference evidence="3" key="1">
    <citation type="journal article" date="2019" name="Int. J. Syst. Evol. Microbiol.">
        <title>The Global Catalogue of Microorganisms (GCM) 10K type strain sequencing project: providing services to taxonomists for standard genome sequencing and annotation.</title>
        <authorList>
            <consortium name="The Broad Institute Genomics Platform"/>
            <consortium name="The Broad Institute Genome Sequencing Center for Infectious Disease"/>
            <person name="Wu L."/>
            <person name="Ma J."/>
        </authorList>
    </citation>
    <scope>NUCLEOTIDE SEQUENCE [LARGE SCALE GENOMIC DNA]</scope>
    <source>
        <strain evidence="3">CGMCC 1.16855</strain>
    </source>
</reference>
<evidence type="ECO:0000313" key="2">
    <source>
        <dbReference type="EMBL" id="MFC3001923.1"/>
    </source>
</evidence>
<keyword evidence="2" id="KW-0378">Hydrolase</keyword>
<dbReference type="InterPro" id="IPR047216">
    <property type="entry name" value="Endonuclease_DUF559_bact"/>
</dbReference>
<name>A0ABV7BZL0_9PROT</name>
<dbReference type="Pfam" id="PF04480">
    <property type="entry name" value="DUF559"/>
    <property type="match status" value="1"/>
</dbReference>
<evidence type="ECO:0000313" key="3">
    <source>
        <dbReference type="Proteomes" id="UP001595420"/>
    </source>
</evidence>
<proteinExistence type="predicted"/>
<dbReference type="GO" id="GO:0004519">
    <property type="term" value="F:endonuclease activity"/>
    <property type="evidence" value="ECO:0007669"/>
    <property type="project" value="UniProtKB-KW"/>
</dbReference>
<dbReference type="InterPro" id="IPR007569">
    <property type="entry name" value="DUF559"/>
</dbReference>
<organism evidence="2 3">
    <name type="scientific">Falsiroseomonas tokyonensis</name>
    <dbReference type="NCBI Taxonomy" id="430521"/>
    <lineage>
        <taxon>Bacteria</taxon>
        <taxon>Pseudomonadati</taxon>
        <taxon>Pseudomonadota</taxon>
        <taxon>Alphaproteobacteria</taxon>
        <taxon>Acetobacterales</taxon>
        <taxon>Roseomonadaceae</taxon>
        <taxon>Falsiroseomonas</taxon>
    </lineage>
</organism>
<dbReference type="PANTHER" id="PTHR38590">
    <property type="entry name" value="BLL0828 PROTEIN"/>
    <property type="match status" value="1"/>
</dbReference>
<keyword evidence="2" id="KW-0255">Endonuclease</keyword>
<dbReference type="EMBL" id="JBHRSB010000005">
    <property type="protein sequence ID" value="MFC3001923.1"/>
    <property type="molecule type" value="Genomic_DNA"/>
</dbReference>
<evidence type="ECO:0000259" key="1">
    <source>
        <dbReference type="Pfam" id="PF04480"/>
    </source>
</evidence>
<keyword evidence="3" id="KW-1185">Reference proteome</keyword>
<gene>
    <name evidence="2" type="ORF">ACFOD3_18615</name>
</gene>
<sequence length="115" mass="13121">MPIPNLHDRARRLRRDATDAELILWRLLRTRQVALKFRRQHPVPPYVADFACVALRLVVELDGGQHGGPRDVARDTAMRAKGWIVLRYWNNEVLENPDGVLADILRVAAEVKPAP</sequence>
<comment type="caution">
    <text evidence="2">The sequence shown here is derived from an EMBL/GenBank/DDBJ whole genome shotgun (WGS) entry which is preliminary data.</text>
</comment>
<protein>
    <submittedName>
        <fullName evidence="2">Endonuclease domain-containing protein</fullName>
    </submittedName>
</protein>
<dbReference type="PANTHER" id="PTHR38590:SF1">
    <property type="entry name" value="BLL0828 PROTEIN"/>
    <property type="match status" value="1"/>
</dbReference>